<dbReference type="AlphaFoldDB" id="A0AA44CBM0"/>
<comment type="similarity">
    <text evidence="1">Belongs to the carbohydrate kinase PfkB family.</text>
</comment>
<evidence type="ECO:0000256" key="1">
    <source>
        <dbReference type="ARBA" id="ARBA00010688"/>
    </source>
</evidence>
<sequence length="196" mass="20710">MIKIAAMGDNVVDCYISKRQMFPGGNCLNLSIFIRRFGGQSAYIGAIGKDEAGAVIKAALQTEGVDLARLRVLDGPTAYCIIGHRDADRIFVRADLGVSMFAPDPADIAWLSAFSAVHIGQSSGLDAHVPQAAGQTRLSYDFSTRRDADHRKAIAPFCFLASVSAGDLDRAEALAIAQELRGIQDLGGAGEVRGAG</sequence>
<organism evidence="5 6">
    <name type="scientific">Ferranicluibacter rubi</name>
    <dbReference type="NCBI Taxonomy" id="2715133"/>
    <lineage>
        <taxon>Bacteria</taxon>
        <taxon>Pseudomonadati</taxon>
        <taxon>Pseudomonadota</taxon>
        <taxon>Alphaproteobacteria</taxon>
        <taxon>Hyphomicrobiales</taxon>
        <taxon>Rhizobiaceae</taxon>
        <taxon>Ferranicluibacter</taxon>
    </lineage>
</organism>
<keyword evidence="6" id="KW-1185">Reference proteome</keyword>
<dbReference type="SUPFAM" id="SSF53613">
    <property type="entry name" value="Ribokinase-like"/>
    <property type="match status" value="1"/>
</dbReference>
<dbReference type="InterPro" id="IPR050306">
    <property type="entry name" value="PfkB_Carbo_kinase"/>
</dbReference>
<dbReference type="GO" id="GO:0016301">
    <property type="term" value="F:kinase activity"/>
    <property type="evidence" value="ECO:0007669"/>
    <property type="project" value="UniProtKB-KW"/>
</dbReference>
<name>A0AA44CBM0_9HYPH</name>
<reference evidence="5" key="1">
    <citation type="submission" date="2020-03" db="EMBL/GenBank/DDBJ databases">
        <title>Ferranicluibacter endophyticum gen. nov., sp. nov., a new genus isolated from Rubus ulmifolius Schott. stem.</title>
        <authorList>
            <person name="Roca-Couso R."/>
            <person name="Flores-Felix J.D."/>
            <person name="Igual J.M."/>
            <person name="Rivas R."/>
        </authorList>
    </citation>
    <scope>NUCLEOTIDE SEQUENCE</scope>
    <source>
        <strain evidence="5">CRRU44</strain>
    </source>
</reference>
<protein>
    <submittedName>
        <fullName evidence="5">Ribokinase</fullName>
    </submittedName>
</protein>
<dbReference type="Proteomes" id="UP001155840">
    <property type="component" value="Unassembled WGS sequence"/>
</dbReference>
<evidence type="ECO:0000313" key="6">
    <source>
        <dbReference type="Proteomes" id="UP001155840"/>
    </source>
</evidence>
<dbReference type="InterPro" id="IPR011611">
    <property type="entry name" value="PfkB_dom"/>
</dbReference>
<gene>
    <name evidence="5" type="ORF">G8E10_14385</name>
</gene>
<dbReference type="Pfam" id="PF00294">
    <property type="entry name" value="PfkB"/>
    <property type="match status" value="1"/>
</dbReference>
<dbReference type="PANTHER" id="PTHR43085">
    <property type="entry name" value="HEXOKINASE FAMILY MEMBER"/>
    <property type="match status" value="1"/>
</dbReference>
<dbReference type="RefSeq" id="WP_281517574.1">
    <property type="nucleotide sequence ID" value="NZ_JAANCM010000006.1"/>
</dbReference>
<dbReference type="EMBL" id="JAANCM010000006">
    <property type="protein sequence ID" value="NHT76924.1"/>
    <property type="molecule type" value="Genomic_DNA"/>
</dbReference>
<accession>A0AA44CBM0</accession>
<dbReference type="Gene3D" id="3.40.1190.20">
    <property type="match status" value="1"/>
</dbReference>
<evidence type="ECO:0000256" key="2">
    <source>
        <dbReference type="ARBA" id="ARBA00022679"/>
    </source>
</evidence>
<feature type="non-terminal residue" evidence="5">
    <location>
        <position position="196"/>
    </location>
</feature>
<dbReference type="InterPro" id="IPR029056">
    <property type="entry name" value="Ribokinase-like"/>
</dbReference>
<evidence type="ECO:0000259" key="4">
    <source>
        <dbReference type="Pfam" id="PF00294"/>
    </source>
</evidence>
<proteinExistence type="inferred from homology"/>
<feature type="domain" description="Carbohydrate kinase PfkB" evidence="4">
    <location>
        <begin position="15"/>
        <end position="133"/>
    </location>
</feature>
<evidence type="ECO:0000256" key="3">
    <source>
        <dbReference type="ARBA" id="ARBA00022777"/>
    </source>
</evidence>
<comment type="caution">
    <text evidence="5">The sequence shown here is derived from an EMBL/GenBank/DDBJ whole genome shotgun (WGS) entry which is preliminary data.</text>
</comment>
<evidence type="ECO:0000313" key="5">
    <source>
        <dbReference type="EMBL" id="NHT76924.1"/>
    </source>
</evidence>
<dbReference type="PANTHER" id="PTHR43085:SF41">
    <property type="entry name" value="FRUCTOSELYSINE 6-KINASE"/>
    <property type="match status" value="1"/>
</dbReference>
<keyword evidence="2" id="KW-0808">Transferase</keyword>
<keyword evidence="3" id="KW-0418">Kinase</keyword>